<dbReference type="GO" id="GO:0004497">
    <property type="term" value="F:monooxygenase activity"/>
    <property type="evidence" value="ECO:0007669"/>
    <property type="project" value="UniProtKB-KW"/>
</dbReference>
<keyword evidence="6" id="KW-0256">Endoplasmic reticulum</keyword>
<accession>A0A1I8ENA2</accession>
<evidence type="ECO:0000256" key="9">
    <source>
        <dbReference type="ARBA" id="ARBA00023033"/>
    </source>
</evidence>
<evidence type="ECO:0000256" key="1">
    <source>
        <dbReference type="ARBA" id="ARBA00001971"/>
    </source>
</evidence>
<dbReference type="AlphaFoldDB" id="A0A1I8ENA2"/>
<comment type="cofactor">
    <cofactor evidence="1">
        <name>heme</name>
        <dbReference type="ChEBI" id="CHEBI:30413"/>
    </cofactor>
</comment>
<dbReference type="PANTHER" id="PTHR24291">
    <property type="entry name" value="CYTOCHROME P450 FAMILY 4"/>
    <property type="match status" value="1"/>
</dbReference>
<dbReference type="InterPro" id="IPR001128">
    <property type="entry name" value="Cyt_P450"/>
</dbReference>
<keyword evidence="7" id="KW-0560">Oxidoreductase</keyword>
<dbReference type="SUPFAM" id="SSF48264">
    <property type="entry name" value="Cytochrome P450"/>
    <property type="match status" value="1"/>
</dbReference>
<keyword evidence="8" id="KW-0408">Iron</keyword>
<evidence type="ECO:0008006" key="13">
    <source>
        <dbReference type="Google" id="ProtNLM"/>
    </source>
</evidence>
<dbReference type="GO" id="GO:0005506">
    <property type="term" value="F:iron ion binding"/>
    <property type="evidence" value="ECO:0007669"/>
    <property type="project" value="InterPro"/>
</dbReference>
<keyword evidence="10 11" id="KW-0472">Membrane</keyword>
<evidence type="ECO:0000256" key="11">
    <source>
        <dbReference type="SAM" id="Phobius"/>
    </source>
</evidence>
<comment type="subcellular location">
    <subcellularLocation>
        <location evidence="2">Endoplasmic reticulum membrane</location>
    </subcellularLocation>
</comment>
<name>A0A1I8ENA2_WUCBA</name>
<evidence type="ECO:0000256" key="10">
    <source>
        <dbReference type="ARBA" id="ARBA00023136"/>
    </source>
</evidence>
<evidence type="ECO:0000256" key="2">
    <source>
        <dbReference type="ARBA" id="ARBA00004586"/>
    </source>
</evidence>
<reference evidence="12" key="1">
    <citation type="submission" date="2016-11" db="UniProtKB">
        <authorList>
            <consortium name="WormBaseParasite"/>
        </authorList>
    </citation>
    <scope>IDENTIFICATION</scope>
    <source>
        <strain evidence="12">pt0022</strain>
    </source>
</reference>
<dbReference type="InterPro" id="IPR002402">
    <property type="entry name" value="Cyt_P450_E_grp-II"/>
</dbReference>
<evidence type="ECO:0000313" key="12">
    <source>
        <dbReference type="WBParaSite" id="maker-PairedContig_3530-snap-gene-0.18-mRNA-1"/>
    </source>
</evidence>
<keyword evidence="11" id="KW-0812">Transmembrane</keyword>
<protein>
    <recommendedName>
        <fullName evidence="13">Cytochrome P450 family protein</fullName>
    </recommendedName>
</protein>
<feature type="transmembrane region" description="Helical" evidence="11">
    <location>
        <begin position="21"/>
        <end position="39"/>
    </location>
</feature>
<sequence length="308" mass="36845">MLLIKRKEERWRLTGKEFRMLTVLLLFLILILVLITKYAKQTKQKIQKKWRMIRLINKLPGPSLLEIFVELLRLKIDREQFTYQLEAIFRKYAYKHDHGIVCVWFGFKPMLLLMRSPSAKVIFENKTLTYKTDDYGFVRQLVGEGLLAASGNVWFKARRMLTPTFHFNILRKYMEIFNEQSKILLEILDKYSDTNQTFDLFPYLRRFGLDVIAETAMGVRIAAQNHCVDYPYIEGLHLVEELAWSRIRCPWYWFALTRWLSGYNRKMEYHCNVCKNLTRERVDSMRVRSTELKFIGTKKLTQTKNLSP</sequence>
<comment type="similarity">
    <text evidence="3">Belongs to the cytochrome P450 family.</text>
</comment>
<evidence type="ECO:0000256" key="8">
    <source>
        <dbReference type="ARBA" id="ARBA00023004"/>
    </source>
</evidence>
<dbReference type="GO" id="GO:0005789">
    <property type="term" value="C:endoplasmic reticulum membrane"/>
    <property type="evidence" value="ECO:0007669"/>
    <property type="project" value="UniProtKB-SubCell"/>
</dbReference>
<dbReference type="GO" id="GO:0020037">
    <property type="term" value="F:heme binding"/>
    <property type="evidence" value="ECO:0007669"/>
    <property type="project" value="InterPro"/>
</dbReference>
<evidence type="ECO:0000256" key="4">
    <source>
        <dbReference type="ARBA" id="ARBA00022617"/>
    </source>
</evidence>
<keyword evidence="9" id="KW-0503">Monooxygenase</keyword>
<dbReference type="InterPro" id="IPR036396">
    <property type="entry name" value="Cyt_P450_sf"/>
</dbReference>
<keyword evidence="5" id="KW-0479">Metal-binding</keyword>
<dbReference type="Gene3D" id="1.10.630.10">
    <property type="entry name" value="Cytochrome P450"/>
    <property type="match status" value="1"/>
</dbReference>
<dbReference type="PRINTS" id="PR00464">
    <property type="entry name" value="EP450II"/>
</dbReference>
<evidence type="ECO:0000256" key="7">
    <source>
        <dbReference type="ARBA" id="ARBA00023002"/>
    </source>
</evidence>
<keyword evidence="11" id="KW-1133">Transmembrane helix</keyword>
<keyword evidence="4" id="KW-0349">Heme</keyword>
<evidence type="ECO:0000256" key="3">
    <source>
        <dbReference type="ARBA" id="ARBA00010617"/>
    </source>
</evidence>
<dbReference type="GO" id="GO:0016705">
    <property type="term" value="F:oxidoreductase activity, acting on paired donors, with incorporation or reduction of molecular oxygen"/>
    <property type="evidence" value="ECO:0007669"/>
    <property type="project" value="InterPro"/>
</dbReference>
<evidence type="ECO:0000256" key="6">
    <source>
        <dbReference type="ARBA" id="ARBA00022824"/>
    </source>
</evidence>
<dbReference type="Pfam" id="PF00067">
    <property type="entry name" value="p450"/>
    <property type="match status" value="1"/>
</dbReference>
<proteinExistence type="inferred from homology"/>
<dbReference type="WBParaSite" id="maker-PairedContig_3530-snap-gene-0.18-mRNA-1">
    <property type="protein sequence ID" value="maker-PairedContig_3530-snap-gene-0.18-mRNA-1"/>
    <property type="gene ID" value="maker-PairedContig_3530-snap-gene-0.18"/>
</dbReference>
<dbReference type="InterPro" id="IPR050196">
    <property type="entry name" value="Cytochrome_P450_Monoox"/>
</dbReference>
<dbReference type="STRING" id="6293.A0A1I8ENA2"/>
<evidence type="ECO:0000256" key="5">
    <source>
        <dbReference type="ARBA" id="ARBA00022723"/>
    </source>
</evidence>
<organism evidence="12">
    <name type="scientific">Wuchereria bancrofti</name>
    <dbReference type="NCBI Taxonomy" id="6293"/>
    <lineage>
        <taxon>Eukaryota</taxon>
        <taxon>Metazoa</taxon>
        <taxon>Ecdysozoa</taxon>
        <taxon>Nematoda</taxon>
        <taxon>Chromadorea</taxon>
        <taxon>Rhabditida</taxon>
        <taxon>Spirurina</taxon>
        <taxon>Spiruromorpha</taxon>
        <taxon>Filarioidea</taxon>
        <taxon>Onchocercidae</taxon>
        <taxon>Wuchereria</taxon>
    </lineage>
</organism>
<dbReference type="PANTHER" id="PTHR24291:SF189">
    <property type="entry name" value="CYTOCHROME P450 4C3-RELATED"/>
    <property type="match status" value="1"/>
</dbReference>